<feature type="domain" description="DUF1266" evidence="1">
    <location>
        <begin position="89"/>
        <end position="194"/>
    </location>
</feature>
<name>A0ABP6N5W8_9ACTN</name>
<evidence type="ECO:0000259" key="1">
    <source>
        <dbReference type="Pfam" id="PF06889"/>
    </source>
</evidence>
<accession>A0ABP6N5W8</accession>
<organism evidence="2 3">
    <name type="scientific">Streptomyces rectiviolaceus</name>
    <dbReference type="NCBI Taxonomy" id="332591"/>
    <lineage>
        <taxon>Bacteria</taxon>
        <taxon>Bacillati</taxon>
        <taxon>Actinomycetota</taxon>
        <taxon>Actinomycetes</taxon>
        <taxon>Kitasatosporales</taxon>
        <taxon>Streptomycetaceae</taxon>
        <taxon>Streptomyces</taxon>
    </lineage>
</organism>
<sequence>MAIWKWSKPRVESKYPTPLTMHQLWMVSLSAPVSRDKDASRTTLYPFTRVDDGKAEKWLADQWEITAPEQLLGRLGGLASTGYRAMARRRTGVAPLAWDIALYVDISRRGFACGMLSEADTWNRLKNVVPTVAGTYASWKEYADHYLLGRQVWQDSLRGTDDQNFPAPQAASDAHLQALLDPANRTSPWNLAPWEAISHPDQARTARRQG</sequence>
<proteinExistence type="predicted"/>
<dbReference type="RefSeq" id="WP_344527435.1">
    <property type="nucleotide sequence ID" value="NZ_BAAAUG010000148.1"/>
</dbReference>
<evidence type="ECO:0000313" key="2">
    <source>
        <dbReference type="EMBL" id="GAA3137178.1"/>
    </source>
</evidence>
<dbReference type="Proteomes" id="UP001501637">
    <property type="component" value="Unassembled WGS sequence"/>
</dbReference>
<evidence type="ECO:0000313" key="3">
    <source>
        <dbReference type="Proteomes" id="UP001501637"/>
    </source>
</evidence>
<keyword evidence="3" id="KW-1185">Reference proteome</keyword>
<protein>
    <recommendedName>
        <fullName evidence="1">DUF1266 domain-containing protein</fullName>
    </recommendedName>
</protein>
<dbReference type="EMBL" id="BAAAUG010000148">
    <property type="protein sequence ID" value="GAA3137178.1"/>
    <property type="molecule type" value="Genomic_DNA"/>
</dbReference>
<reference evidence="3" key="1">
    <citation type="journal article" date="2019" name="Int. J. Syst. Evol. Microbiol.">
        <title>The Global Catalogue of Microorganisms (GCM) 10K type strain sequencing project: providing services to taxonomists for standard genome sequencing and annotation.</title>
        <authorList>
            <consortium name="The Broad Institute Genomics Platform"/>
            <consortium name="The Broad Institute Genome Sequencing Center for Infectious Disease"/>
            <person name="Wu L."/>
            <person name="Ma J."/>
        </authorList>
    </citation>
    <scope>NUCLEOTIDE SEQUENCE [LARGE SCALE GENOMIC DNA]</scope>
    <source>
        <strain evidence="3">JCM 9092</strain>
    </source>
</reference>
<dbReference type="Pfam" id="PF06889">
    <property type="entry name" value="DUF1266"/>
    <property type="match status" value="1"/>
</dbReference>
<comment type="caution">
    <text evidence="2">The sequence shown here is derived from an EMBL/GenBank/DDBJ whole genome shotgun (WGS) entry which is preliminary data.</text>
</comment>
<dbReference type="InterPro" id="IPR009677">
    <property type="entry name" value="DUF1266"/>
</dbReference>
<gene>
    <name evidence="2" type="ORF">GCM10010449_66910</name>
</gene>